<dbReference type="AlphaFoldDB" id="A0A4Y2HY94"/>
<protein>
    <submittedName>
        <fullName evidence="1">Uncharacterized protein</fullName>
    </submittedName>
</protein>
<keyword evidence="2" id="KW-1185">Reference proteome</keyword>
<name>A0A4Y2HY94_ARAVE</name>
<proteinExistence type="predicted"/>
<evidence type="ECO:0000313" key="2">
    <source>
        <dbReference type="Proteomes" id="UP000499080"/>
    </source>
</evidence>
<accession>A0A4Y2HY94</accession>
<organism evidence="1 2">
    <name type="scientific">Araneus ventricosus</name>
    <name type="common">Orbweaver spider</name>
    <name type="synonym">Epeira ventricosa</name>
    <dbReference type="NCBI Taxonomy" id="182803"/>
    <lineage>
        <taxon>Eukaryota</taxon>
        <taxon>Metazoa</taxon>
        <taxon>Ecdysozoa</taxon>
        <taxon>Arthropoda</taxon>
        <taxon>Chelicerata</taxon>
        <taxon>Arachnida</taxon>
        <taxon>Araneae</taxon>
        <taxon>Araneomorphae</taxon>
        <taxon>Entelegynae</taxon>
        <taxon>Araneoidea</taxon>
        <taxon>Araneidae</taxon>
        <taxon>Araneus</taxon>
    </lineage>
</organism>
<dbReference type="EMBL" id="BGPR01002219">
    <property type="protein sequence ID" value="GBM69906.1"/>
    <property type="molecule type" value="Genomic_DNA"/>
</dbReference>
<comment type="caution">
    <text evidence="1">The sequence shown here is derived from an EMBL/GenBank/DDBJ whole genome shotgun (WGS) entry which is preliminary data.</text>
</comment>
<dbReference type="Proteomes" id="UP000499080">
    <property type="component" value="Unassembled WGS sequence"/>
</dbReference>
<gene>
    <name evidence="1" type="ORF">AVEN_96424_1</name>
</gene>
<sequence length="85" mass="9384">MSIILLKNAKETSARRILNAELECPRLRSEERDLSPLISVKFGLICVSTNLELIECGAKSVPCPVPEEIVQNGGHKLQIPRDSKS</sequence>
<reference evidence="1 2" key="1">
    <citation type="journal article" date="2019" name="Sci. Rep.">
        <title>Orb-weaving spider Araneus ventricosus genome elucidates the spidroin gene catalogue.</title>
        <authorList>
            <person name="Kono N."/>
            <person name="Nakamura H."/>
            <person name="Ohtoshi R."/>
            <person name="Moran D.A.P."/>
            <person name="Shinohara A."/>
            <person name="Yoshida Y."/>
            <person name="Fujiwara M."/>
            <person name="Mori M."/>
            <person name="Tomita M."/>
            <person name="Arakawa K."/>
        </authorList>
    </citation>
    <scope>NUCLEOTIDE SEQUENCE [LARGE SCALE GENOMIC DNA]</scope>
</reference>
<evidence type="ECO:0000313" key="1">
    <source>
        <dbReference type="EMBL" id="GBM69906.1"/>
    </source>
</evidence>